<reference evidence="5" key="2">
    <citation type="submission" date="2020-11" db="EMBL/GenBank/DDBJ databases">
        <title>Whole genome sequencing of Colletotrichum sp.</title>
        <authorList>
            <person name="Li H."/>
        </authorList>
    </citation>
    <scope>NUCLEOTIDE SEQUENCE</scope>
    <source>
        <strain evidence="5">CkLH20</strain>
    </source>
</reference>
<dbReference type="PANTHER" id="PTHR11567">
    <property type="entry name" value="ACID PHOSPHATASE-RELATED"/>
    <property type="match status" value="1"/>
</dbReference>
<dbReference type="InterPro" id="IPR050645">
    <property type="entry name" value="Histidine_acid_phosphatase"/>
</dbReference>
<dbReference type="Pfam" id="PF00328">
    <property type="entry name" value="His_Phos_2"/>
    <property type="match status" value="1"/>
</dbReference>
<sequence length="594" mass="64856">MLAPCVAVLVSAFMAGTTAAQSSGPTVWASVAMIMHGERTPLRSDLTDVLTPRGAQQLYAQGSAFRTRYLSGNTPTNQSESRVSSRAPIRGLTANVLEHEQLHLLSVPDPHIAAGATAFMQALYPPIPRAFAADTGGSNISYSTISENFTQYPLDGYQYPVIQTPGIMDQRSIELRGNTECTQWQVSTQVDMLSDPDMAKIYNSTRAKYQSLFSTPPLNDGVISSSKANFWDAYNIWDYIRYRYRHEQAVHDAVVDYNKDSQFLHLYTRQQQVALYSDQKPSGLKTGDMIRTVAGRTFARKVVSALESNSNYVGSSHKLTLMFSSQEPFMSFFSLAKLQRSDVPVSSSFWNVPEPGAAMIFELIGDEPGRPDLYPKKNNLYVRFLYRKNADPSTPFEEFSLFGAPSAEPRMTFSYFKQEMLEFGIDLATWCATCASSQTFCNPQRNADGQQRTVGESIRSAVKRPIVAGVIGAAIVLAALGLIVAAAVLGGFRIRRVGKDDNKDGGGSSPVAAAGLGGFKAAEKMASDPDLTVSRRGVHHERQGSWELREGRDVGAGQVGLVVDKGSVSPRMKTVDDDDTSDIGASPVVPRESV</sequence>
<keyword evidence="3" id="KW-0472">Membrane</keyword>
<organism evidence="5 6">
    <name type="scientific">Colletotrichum karsti</name>
    <dbReference type="NCBI Taxonomy" id="1095194"/>
    <lineage>
        <taxon>Eukaryota</taxon>
        <taxon>Fungi</taxon>
        <taxon>Dikarya</taxon>
        <taxon>Ascomycota</taxon>
        <taxon>Pezizomycotina</taxon>
        <taxon>Sordariomycetes</taxon>
        <taxon>Hypocreomycetidae</taxon>
        <taxon>Glomerellales</taxon>
        <taxon>Glomerellaceae</taxon>
        <taxon>Colletotrichum</taxon>
        <taxon>Colletotrichum boninense species complex</taxon>
    </lineage>
</organism>
<evidence type="ECO:0000256" key="1">
    <source>
        <dbReference type="ARBA" id="ARBA00005375"/>
    </source>
</evidence>
<feature type="signal peptide" evidence="4">
    <location>
        <begin position="1"/>
        <end position="20"/>
    </location>
</feature>
<keyword evidence="3" id="KW-0812">Transmembrane</keyword>
<evidence type="ECO:0000313" key="5">
    <source>
        <dbReference type="EMBL" id="KAF9877577.1"/>
    </source>
</evidence>
<proteinExistence type="inferred from homology"/>
<evidence type="ECO:0000256" key="4">
    <source>
        <dbReference type="SAM" id="SignalP"/>
    </source>
</evidence>
<dbReference type="OrthoDB" id="258392at2759"/>
<dbReference type="PANTHER" id="PTHR11567:SF127">
    <property type="entry name" value="HISTIDINE ACID PHOSPHATASE"/>
    <property type="match status" value="1"/>
</dbReference>
<dbReference type="GO" id="GO:0016791">
    <property type="term" value="F:phosphatase activity"/>
    <property type="evidence" value="ECO:0007669"/>
    <property type="project" value="TreeGrafter"/>
</dbReference>
<gene>
    <name evidence="5" type="ORF">CkaCkLH20_04712</name>
</gene>
<feature type="compositionally biased region" description="Basic and acidic residues" evidence="2">
    <location>
        <begin position="540"/>
        <end position="552"/>
    </location>
</feature>
<protein>
    <recommendedName>
        <fullName evidence="7">Histidine acid phosphatase</fullName>
    </recommendedName>
</protein>
<feature type="chain" id="PRO_5040166435" description="Histidine acid phosphatase" evidence="4">
    <location>
        <begin position="21"/>
        <end position="594"/>
    </location>
</feature>
<dbReference type="SUPFAM" id="SSF53254">
    <property type="entry name" value="Phosphoglycerate mutase-like"/>
    <property type="match status" value="1"/>
</dbReference>
<dbReference type="Proteomes" id="UP000781932">
    <property type="component" value="Unassembled WGS sequence"/>
</dbReference>
<evidence type="ECO:0000256" key="3">
    <source>
        <dbReference type="SAM" id="Phobius"/>
    </source>
</evidence>
<keyword evidence="6" id="KW-1185">Reference proteome</keyword>
<dbReference type="RefSeq" id="XP_038747038.1">
    <property type="nucleotide sequence ID" value="XM_038887431.1"/>
</dbReference>
<reference evidence="5" key="1">
    <citation type="submission" date="2020-03" db="EMBL/GenBank/DDBJ databases">
        <authorList>
            <person name="He L."/>
        </authorList>
    </citation>
    <scope>NUCLEOTIDE SEQUENCE</scope>
    <source>
        <strain evidence="5">CkLH20</strain>
    </source>
</reference>
<feature type="transmembrane region" description="Helical" evidence="3">
    <location>
        <begin position="466"/>
        <end position="489"/>
    </location>
</feature>
<dbReference type="Gene3D" id="3.40.50.1240">
    <property type="entry name" value="Phosphoglycerate mutase-like"/>
    <property type="match status" value="1"/>
</dbReference>
<keyword evidence="3" id="KW-1133">Transmembrane helix</keyword>
<accession>A0A9P6LMK1</accession>
<name>A0A9P6LMK1_9PEZI</name>
<dbReference type="EMBL" id="JAATWM020000013">
    <property type="protein sequence ID" value="KAF9877577.1"/>
    <property type="molecule type" value="Genomic_DNA"/>
</dbReference>
<keyword evidence="4" id="KW-0732">Signal</keyword>
<comment type="caution">
    <text evidence="5">The sequence shown here is derived from an EMBL/GenBank/DDBJ whole genome shotgun (WGS) entry which is preliminary data.</text>
</comment>
<dbReference type="InterPro" id="IPR000560">
    <property type="entry name" value="His_Pase_clade-2"/>
</dbReference>
<feature type="region of interest" description="Disordered" evidence="2">
    <location>
        <begin position="562"/>
        <end position="594"/>
    </location>
</feature>
<evidence type="ECO:0008006" key="7">
    <source>
        <dbReference type="Google" id="ProtNLM"/>
    </source>
</evidence>
<dbReference type="GeneID" id="62160505"/>
<dbReference type="AlphaFoldDB" id="A0A9P6LMK1"/>
<evidence type="ECO:0000313" key="6">
    <source>
        <dbReference type="Proteomes" id="UP000781932"/>
    </source>
</evidence>
<feature type="region of interest" description="Disordered" evidence="2">
    <location>
        <begin position="533"/>
        <end position="552"/>
    </location>
</feature>
<evidence type="ECO:0000256" key="2">
    <source>
        <dbReference type="SAM" id="MobiDB-lite"/>
    </source>
</evidence>
<comment type="similarity">
    <text evidence="1">Belongs to the histidine acid phosphatase family.</text>
</comment>
<dbReference type="InterPro" id="IPR029033">
    <property type="entry name" value="His_PPase_superfam"/>
</dbReference>